<protein>
    <submittedName>
        <fullName evidence="7">HlyIII-domain-containing protein</fullName>
    </submittedName>
</protein>
<dbReference type="PANTHER" id="PTHR20855:SF97">
    <property type="entry name" value="ADIPOR-LIKE RECEPTOR IZH3-RELATED"/>
    <property type="match status" value="1"/>
</dbReference>
<keyword evidence="3 6" id="KW-1133">Transmembrane helix</keyword>
<keyword evidence="5" id="KW-0862">Zinc</keyword>
<evidence type="ECO:0000256" key="5">
    <source>
        <dbReference type="PIRSR" id="PIRSR604254-1"/>
    </source>
</evidence>
<accession>A0A2J6SM39</accession>
<feature type="transmembrane region" description="Helical" evidence="6">
    <location>
        <begin position="426"/>
        <end position="445"/>
    </location>
</feature>
<dbReference type="GeneID" id="36585521"/>
<dbReference type="Pfam" id="PF03006">
    <property type="entry name" value="HlyIII"/>
    <property type="match status" value="1"/>
</dbReference>
<keyword evidence="2 6" id="KW-0812">Transmembrane</keyword>
<reference evidence="7 8" key="1">
    <citation type="submission" date="2016-04" db="EMBL/GenBank/DDBJ databases">
        <title>A degradative enzymes factory behind the ericoid mycorrhizal symbiosis.</title>
        <authorList>
            <consortium name="DOE Joint Genome Institute"/>
            <person name="Martino E."/>
            <person name="Morin E."/>
            <person name="Grelet G."/>
            <person name="Kuo A."/>
            <person name="Kohler A."/>
            <person name="Daghino S."/>
            <person name="Barry K."/>
            <person name="Choi C."/>
            <person name="Cichocki N."/>
            <person name="Clum A."/>
            <person name="Copeland A."/>
            <person name="Hainaut M."/>
            <person name="Haridas S."/>
            <person name="Labutti K."/>
            <person name="Lindquist E."/>
            <person name="Lipzen A."/>
            <person name="Khouja H.-R."/>
            <person name="Murat C."/>
            <person name="Ohm R."/>
            <person name="Olson A."/>
            <person name="Spatafora J."/>
            <person name="Veneault-Fourrey C."/>
            <person name="Henrissat B."/>
            <person name="Grigoriev I."/>
            <person name="Martin F."/>
            <person name="Perotto S."/>
        </authorList>
    </citation>
    <scope>NUCLEOTIDE SEQUENCE [LARGE SCALE GENOMIC DNA]</scope>
    <source>
        <strain evidence="7 8">E</strain>
    </source>
</reference>
<feature type="binding site" evidence="5">
    <location>
        <position position="464"/>
    </location>
    <ligand>
        <name>Zn(2+)</name>
        <dbReference type="ChEBI" id="CHEBI:29105"/>
    </ligand>
</feature>
<evidence type="ECO:0000256" key="4">
    <source>
        <dbReference type="ARBA" id="ARBA00023136"/>
    </source>
</evidence>
<feature type="transmembrane region" description="Helical" evidence="6">
    <location>
        <begin position="365"/>
        <end position="385"/>
    </location>
</feature>
<proteinExistence type="predicted"/>
<dbReference type="STRING" id="1095630.A0A2J6SM39"/>
<dbReference type="EMBL" id="KZ613912">
    <property type="protein sequence ID" value="PMD51833.1"/>
    <property type="molecule type" value="Genomic_DNA"/>
</dbReference>
<evidence type="ECO:0000313" key="8">
    <source>
        <dbReference type="Proteomes" id="UP000235371"/>
    </source>
</evidence>
<dbReference type="OrthoDB" id="5585746at2759"/>
<dbReference type="Proteomes" id="UP000235371">
    <property type="component" value="Unassembled WGS sequence"/>
</dbReference>
<comment type="subcellular location">
    <subcellularLocation>
        <location evidence="1">Membrane</location>
        <topology evidence="1">Multi-pass membrane protein</topology>
    </subcellularLocation>
</comment>
<feature type="transmembrane region" description="Helical" evidence="6">
    <location>
        <begin position="397"/>
        <end position="414"/>
    </location>
</feature>
<organism evidence="7 8">
    <name type="scientific">Hyaloscypha bicolor E</name>
    <dbReference type="NCBI Taxonomy" id="1095630"/>
    <lineage>
        <taxon>Eukaryota</taxon>
        <taxon>Fungi</taxon>
        <taxon>Dikarya</taxon>
        <taxon>Ascomycota</taxon>
        <taxon>Pezizomycotina</taxon>
        <taxon>Leotiomycetes</taxon>
        <taxon>Helotiales</taxon>
        <taxon>Hyaloscyphaceae</taxon>
        <taxon>Hyaloscypha</taxon>
        <taxon>Hyaloscypha bicolor</taxon>
    </lineage>
</organism>
<dbReference type="GO" id="GO:0016020">
    <property type="term" value="C:membrane"/>
    <property type="evidence" value="ECO:0007669"/>
    <property type="project" value="UniProtKB-SubCell"/>
</dbReference>
<feature type="transmembrane region" description="Helical" evidence="6">
    <location>
        <begin position="338"/>
        <end position="358"/>
    </location>
</feature>
<feature type="transmembrane region" description="Helical" evidence="6">
    <location>
        <begin position="266"/>
        <end position="284"/>
    </location>
</feature>
<dbReference type="RefSeq" id="XP_024728737.1">
    <property type="nucleotide sequence ID" value="XM_024877444.1"/>
</dbReference>
<dbReference type="AlphaFoldDB" id="A0A2J6SM39"/>
<feature type="transmembrane region" description="Helical" evidence="6">
    <location>
        <begin position="296"/>
        <end position="318"/>
    </location>
</feature>
<dbReference type="InParanoid" id="A0A2J6SM39"/>
<gene>
    <name evidence="7" type="ORF">K444DRAFT_574637</name>
</gene>
<dbReference type="GO" id="GO:0038023">
    <property type="term" value="F:signaling receptor activity"/>
    <property type="evidence" value="ECO:0007669"/>
    <property type="project" value="TreeGrafter"/>
</dbReference>
<keyword evidence="8" id="KW-1185">Reference proteome</keyword>
<evidence type="ECO:0000256" key="2">
    <source>
        <dbReference type="ARBA" id="ARBA00022692"/>
    </source>
</evidence>
<dbReference type="PANTHER" id="PTHR20855">
    <property type="entry name" value="ADIPOR/PROGESTIN RECEPTOR-RELATED"/>
    <property type="match status" value="1"/>
</dbReference>
<feature type="transmembrane region" description="Helical" evidence="6">
    <location>
        <begin position="465"/>
        <end position="482"/>
    </location>
</feature>
<dbReference type="InterPro" id="IPR004254">
    <property type="entry name" value="AdipoR/HlyIII-related"/>
</dbReference>
<dbReference type="FunCoup" id="A0A2J6SM39">
    <property type="interactions" value="27"/>
</dbReference>
<dbReference type="GO" id="GO:0006882">
    <property type="term" value="P:intracellular zinc ion homeostasis"/>
    <property type="evidence" value="ECO:0007669"/>
    <property type="project" value="TreeGrafter"/>
</dbReference>
<keyword evidence="5" id="KW-0479">Metal-binding</keyword>
<evidence type="ECO:0000256" key="3">
    <source>
        <dbReference type="ARBA" id="ARBA00022989"/>
    </source>
</evidence>
<evidence type="ECO:0000256" key="6">
    <source>
        <dbReference type="SAM" id="Phobius"/>
    </source>
</evidence>
<sequence>MHATSPALTVETSYEEISTAASVTGREEMKPIYMRRHSSFHPRRKSSECIMDGEESLLLKVDLFLSELERRLDFLENYGNLNFDAGISRAYATLQAVRTRCSQVSGEVIGEGKRRAKVMVETVETRYYDVLAAKETLNEKISTGIGLLEGILSDFEAKAYKMTEQGFAGAAGSLMDEGRRVVDGGFERAHEIIDEGIERAKKAAESLEEHIQSAIARAREHGLIRYEDLPIPWRVNPHIVKGYRFKESKIECVHSMFGISNELVNIWSHAIGLMIVLAIAFYFYPTSVNFSHSTKADVFIAAVFFFAACKCLVCSTMWHTMNSVADQTLMERFACVDYTGISLLIAASIMTTEYTAFYCEPLSRWVYMTATATLGIGGVILPWHPTFNRSDMAWARVAFYVTLGATGFAPVLQLNLTRGGAWAWEFYAPIAKSITVYLVGAIVYASQVPERWFPGAFDYIGGSHNLWHIAVLGGILFHYVAMQEFFAGAFLRAENGCAAY</sequence>
<feature type="binding site" evidence="5">
    <location>
        <position position="468"/>
    </location>
    <ligand>
        <name>Zn(2+)</name>
        <dbReference type="ChEBI" id="CHEBI:29105"/>
    </ligand>
</feature>
<evidence type="ECO:0000256" key="1">
    <source>
        <dbReference type="ARBA" id="ARBA00004141"/>
    </source>
</evidence>
<evidence type="ECO:0000313" key="7">
    <source>
        <dbReference type="EMBL" id="PMD51833.1"/>
    </source>
</evidence>
<feature type="binding site" evidence="5">
    <location>
        <position position="319"/>
    </location>
    <ligand>
        <name>Zn(2+)</name>
        <dbReference type="ChEBI" id="CHEBI:29105"/>
    </ligand>
</feature>
<dbReference type="GO" id="GO:0046872">
    <property type="term" value="F:metal ion binding"/>
    <property type="evidence" value="ECO:0007669"/>
    <property type="project" value="UniProtKB-KW"/>
</dbReference>
<name>A0A2J6SM39_9HELO</name>
<keyword evidence="4 6" id="KW-0472">Membrane</keyword>